<sequence>MRIRALIIRILRQFIRDKRTMALMIAAPLLILTLMYLVFNGDTYVPKIGTVGVPANLSAAVAQNGASVTEYSSVTEAEAALESRKADAYLTLDGQKPQVKLEGSDPSRNRAVMLLLQKTFQTQAAAMAPAAAAPVPVFNYLHGSADMASFDSFGPVLIGVFAFFFVFLISGISFLKERTSGTLERLLATPLRRWEIVAGYIAGFGIFTLLQAVLIAWYCIQVLGMLMVGSFWYVLLITLLLSVTALSFGTFLSAFANTEFQMVQFIPLVIVPQVFFSGLFDLESMSGWLRWLSHLMPLKYGADALRNVMIRGQGWDAIAVDVYVLLGLSLFFMAANVLALRKHRKI</sequence>
<keyword evidence="2" id="KW-1185">Reference proteome</keyword>
<name>A0ACC7NZB2_9BACL</name>
<protein>
    <submittedName>
        <fullName evidence="1">ABC transporter permease</fullName>
    </submittedName>
</protein>
<reference evidence="1" key="1">
    <citation type="submission" date="2024-12" db="EMBL/GenBank/DDBJ databases">
        <authorList>
            <person name="Wu N."/>
        </authorList>
    </citation>
    <scope>NUCLEOTIDE SEQUENCE</scope>
    <source>
        <strain evidence="1">P15</strain>
    </source>
</reference>
<accession>A0ACC7NZB2</accession>
<organism evidence="1 2">
    <name type="scientific">Paenibacillus mesotrionivorans</name>
    <dbReference type="NCBI Taxonomy" id="3160968"/>
    <lineage>
        <taxon>Bacteria</taxon>
        <taxon>Bacillati</taxon>
        <taxon>Bacillota</taxon>
        <taxon>Bacilli</taxon>
        <taxon>Bacillales</taxon>
        <taxon>Paenibacillaceae</taxon>
        <taxon>Paenibacillus</taxon>
    </lineage>
</organism>
<gene>
    <name evidence="1" type="ORF">ACI1P1_13800</name>
</gene>
<comment type="caution">
    <text evidence="1">The sequence shown here is derived from an EMBL/GenBank/DDBJ whole genome shotgun (WGS) entry which is preliminary data.</text>
</comment>
<evidence type="ECO:0000313" key="1">
    <source>
        <dbReference type="EMBL" id="MFM9329364.1"/>
    </source>
</evidence>
<proteinExistence type="predicted"/>
<dbReference type="EMBL" id="JBJURJ010000008">
    <property type="protein sequence ID" value="MFM9329364.1"/>
    <property type="molecule type" value="Genomic_DNA"/>
</dbReference>
<evidence type="ECO:0000313" key="2">
    <source>
        <dbReference type="Proteomes" id="UP001631969"/>
    </source>
</evidence>
<dbReference type="Proteomes" id="UP001631969">
    <property type="component" value="Unassembled WGS sequence"/>
</dbReference>